<evidence type="ECO:0000259" key="5">
    <source>
        <dbReference type="PROSITE" id="PS50893"/>
    </source>
</evidence>
<evidence type="ECO:0000313" key="6">
    <source>
        <dbReference type="EMBL" id="GAA4921805.1"/>
    </source>
</evidence>
<dbReference type="PANTHER" id="PTHR42734">
    <property type="entry name" value="METAL TRANSPORT SYSTEM ATP-BINDING PROTEIN TM_0124-RELATED"/>
    <property type="match status" value="1"/>
</dbReference>
<dbReference type="GO" id="GO:0005524">
    <property type="term" value="F:ATP binding"/>
    <property type="evidence" value="ECO:0007669"/>
    <property type="project" value="UniProtKB-KW"/>
</dbReference>
<name>A0ABP9FYK5_9MICC</name>
<comment type="caution">
    <text evidence="6">The sequence shown here is derived from an EMBL/GenBank/DDBJ whole genome shotgun (WGS) entry which is preliminary data.</text>
</comment>
<keyword evidence="2" id="KW-0813">Transport</keyword>
<dbReference type="InterPro" id="IPR017871">
    <property type="entry name" value="ABC_transporter-like_CS"/>
</dbReference>
<dbReference type="InterPro" id="IPR003593">
    <property type="entry name" value="AAA+_ATPase"/>
</dbReference>
<dbReference type="Pfam" id="PF00005">
    <property type="entry name" value="ABC_tran"/>
    <property type="match status" value="1"/>
</dbReference>
<dbReference type="PROSITE" id="PS50893">
    <property type="entry name" value="ABC_TRANSPORTER_2"/>
    <property type="match status" value="1"/>
</dbReference>
<keyword evidence="7" id="KW-1185">Reference proteome</keyword>
<dbReference type="EMBL" id="BAABLW010000007">
    <property type="protein sequence ID" value="GAA4921805.1"/>
    <property type="molecule type" value="Genomic_DNA"/>
</dbReference>
<dbReference type="PANTHER" id="PTHR42734:SF5">
    <property type="entry name" value="IRON TRANSPORT SYSTEM ATP-BINDING PROTEIN HI_0361-RELATED"/>
    <property type="match status" value="1"/>
</dbReference>
<evidence type="ECO:0000256" key="2">
    <source>
        <dbReference type="ARBA" id="ARBA00022448"/>
    </source>
</evidence>
<dbReference type="InterPro" id="IPR027417">
    <property type="entry name" value="P-loop_NTPase"/>
</dbReference>
<gene>
    <name evidence="6" type="ORF">GCM10025790_17980</name>
</gene>
<feature type="domain" description="ABC transporter" evidence="5">
    <location>
        <begin position="9"/>
        <end position="248"/>
    </location>
</feature>
<keyword evidence="4 6" id="KW-0067">ATP-binding</keyword>
<comment type="similarity">
    <text evidence="1">Belongs to the ABC transporter superfamily.</text>
</comment>
<dbReference type="Gene3D" id="3.40.50.300">
    <property type="entry name" value="P-loop containing nucleotide triphosphate hydrolases"/>
    <property type="match status" value="1"/>
</dbReference>
<accession>A0ABP9FYK5</accession>
<dbReference type="RefSeq" id="WP_345477707.1">
    <property type="nucleotide sequence ID" value="NZ_BAABLW010000007.1"/>
</dbReference>
<sequence length="261" mass="27329">MTESQHDAVVVESLTAGYPGVTALEEVSLRLRPARITALLGANGSGKSTLFAALLGMLGKQSGALRSGAVRIFGTAPGQARKQNLVSFVPQHDHIDTTFPITVEQTVLTGRYGHMGFTRRARPEDHRAVDRALEQVGLSQLRSRSIGALSGGQRKRAFVARSIAQGAPLMLLDEPFAGVDRGSEELISTVLKDLAAAGTTVLISTHHLEGVAALADDVVLLHRRVLAAGPAEDVLTPQQLSAAFGSVFSAGFSNPGPGGNP</sequence>
<keyword evidence="3" id="KW-0547">Nucleotide-binding</keyword>
<protein>
    <submittedName>
        <fullName evidence="6">Metal ABC transporter ATP-binding protein</fullName>
    </submittedName>
</protein>
<dbReference type="SMART" id="SM00382">
    <property type="entry name" value="AAA"/>
    <property type="match status" value="1"/>
</dbReference>
<dbReference type="PROSITE" id="PS00211">
    <property type="entry name" value="ABC_TRANSPORTER_1"/>
    <property type="match status" value="1"/>
</dbReference>
<reference evidence="7" key="1">
    <citation type="journal article" date="2019" name="Int. J. Syst. Evol. Microbiol.">
        <title>The Global Catalogue of Microorganisms (GCM) 10K type strain sequencing project: providing services to taxonomists for standard genome sequencing and annotation.</title>
        <authorList>
            <consortium name="The Broad Institute Genomics Platform"/>
            <consortium name="The Broad Institute Genome Sequencing Center for Infectious Disease"/>
            <person name="Wu L."/>
            <person name="Ma J."/>
        </authorList>
    </citation>
    <scope>NUCLEOTIDE SEQUENCE [LARGE SCALE GENOMIC DNA]</scope>
    <source>
        <strain evidence="7">JCM 19129</strain>
    </source>
</reference>
<dbReference type="SUPFAM" id="SSF52540">
    <property type="entry name" value="P-loop containing nucleoside triphosphate hydrolases"/>
    <property type="match status" value="1"/>
</dbReference>
<evidence type="ECO:0000256" key="4">
    <source>
        <dbReference type="ARBA" id="ARBA00022840"/>
    </source>
</evidence>
<proteinExistence type="inferred from homology"/>
<dbReference type="CDD" id="cd03235">
    <property type="entry name" value="ABC_Metallic_Cations"/>
    <property type="match status" value="1"/>
</dbReference>
<dbReference type="Proteomes" id="UP001500368">
    <property type="component" value="Unassembled WGS sequence"/>
</dbReference>
<evidence type="ECO:0000256" key="1">
    <source>
        <dbReference type="ARBA" id="ARBA00005417"/>
    </source>
</evidence>
<dbReference type="InterPro" id="IPR003439">
    <property type="entry name" value="ABC_transporter-like_ATP-bd"/>
</dbReference>
<evidence type="ECO:0000256" key="3">
    <source>
        <dbReference type="ARBA" id="ARBA00022741"/>
    </source>
</evidence>
<evidence type="ECO:0000313" key="7">
    <source>
        <dbReference type="Proteomes" id="UP001500368"/>
    </source>
</evidence>
<organism evidence="6 7">
    <name type="scientific">Nesterenkonia rhizosphaerae</name>
    <dbReference type="NCBI Taxonomy" id="1348272"/>
    <lineage>
        <taxon>Bacteria</taxon>
        <taxon>Bacillati</taxon>
        <taxon>Actinomycetota</taxon>
        <taxon>Actinomycetes</taxon>
        <taxon>Micrococcales</taxon>
        <taxon>Micrococcaceae</taxon>
        <taxon>Nesterenkonia</taxon>
    </lineage>
</organism>
<dbReference type="InterPro" id="IPR050153">
    <property type="entry name" value="Metal_Ion_Import_ABC"/>
</dbReference>